<feature type="transmembrane region" description="Helical" evidence="5">
    <location>
        <begin position="238"/>
        <end position="260"/>
    </location>
</feature>
<evidence type="ECO:0000256" key="1">
    <source>
        <dbReference type="ARBA" id="ARBA00004141"/>
    </source>
</evidence>
<dbReference type="PANTHER" id="PTHR23294">
    <property type="entry name" value="ET TRANSLATION PRODUCT-RELATED"/>
    <property type="match status" value="1"/>
</dbReference>
<feature type="transmembrane region" description="Helical" evidence="5">
    <location>
        <begin position="382"/>
        <end position="400"/>
    </location>
</feature>
<dbReference type="AlphaFoldDB" id="N1QIX2"/>
<evidence type="ECO:0008006" key="8">
    <source>
        <dbReference type="Google" id="ProtNLM"/>
    </source>
</evidence>
<feature type="transmembrane region" description="Helical" evidence="5">
    <location>
        <begin position="148"/>
        <end position="166"/>
    </location>
</feature>
<feature type="transmembrane region" description="Helical" evidence="5">
    <location>
        <begin position="107"/>
        <end position="127"/>
    </location>
</feature>
<dbReference type="InterPro" id="IPR051617">
    <property type="entry name" value="UNC-93-like_regulator"/>
</dbReference>
<dbReference type="OMA" id="YVKETNY"/>
<feature type="transmembrane region" description="Helical" evidence="5">
    <location>
        <begin position="301"/>
        <end position="324"/>
    </location>
</feature>
<gene>
    <name evidence="6" type="ORF">SEPMUDRAFT_55299</name>
</gene>
<feature type="transmembrane region" description="Helical" evidence="5">
    <location>
        <begin position="21"/>
        <end position="43"/>
    </location>
</feature>
<evidence type="ECO:0000256" key="5">
    <source>
        <dbReference type="SAM" id="Phobius"/>
    </source>
</evidence>
<dbReference type="OrthoDB" id="3634956at2759"/>
<protein>
    <recommendedName>
        <fullName evidence="8">MFS general substrate transporter</fullName>
    </recommendedName>
</protein>
<dbReference type="eggNOG" id="KOG3098">
    <property type="taxonomic scope" value="Eukaryota"/>
</dbReference>
<dbReference type="GeneID" id="27906490"/>
<proteinExistence type="predicted"/>
<keyword evidence="4 5" id="KW-0472">Membrane</keyword>
<dbReference type="GO" id="GO:0016020">
    <property type="term" value="C:membrane"/>
    <property type="evidence" value="ECO:0007669"/>
    <property type="project" value="UniProtKB-SubCell"/>
</dbReference>
<keyword evidence="7" id="KW-1185">Reference proteome</keyword>
<organism evidence="6 7">
    <name type="scientific">Sphaerulina musiva (strain SO2202)</name>
    <name type="common">Poplar stem canker fungus</name>
    <name type="synonym">Septoria musiva</name>
    <dbReference type="NCBI Taxonomy" id="692275"/>
    <lineage>
        <taxon>Eukaryota</taxon>
        <taxon>Fungi</taxon>
        <taxon>Dikarya</taxon>
        <taxon>Ascomycota</taxon>
        <taxon>Pezizomycotina</taxon>
        <taxon>Dothideomycetes</taxon>
        <taxon>Dothideomycetidae</taxon>
        <taxon>Mycosphaerellales</taxon>
        <taxon>Mycosphaerellaceae</taxon>
        <taxon>Sphaerulina</taxon>
    </lineage>
</organism>
<dbReference type="InterPro" id="IPR010291">
    <property type="entry name" value="Ion_channel_UNC-93"/>
</dbReference>
<sequence length="474" mass="51184">MAAKLTFKQKLRLSRPVNQNLIVGSVLFCCPGIYLALTGLGAGGGKPSSVHVGSLTNAILYGIYFVAGWLAGTVLNFLKPKITIALGATGYPIYLGGLWYYDRTGQSAFPLAGGAILGLTAALLWTSSGYIQFAYAEEKDKAAYITQQWVMTCTGSTVGALIAFGVNRDKQEATGVPAAIYITFVVIQACAIILDLTMIVHPKDVVRDDGRHLAIFREPNLRDELLGLLAVLRDPKILILWPAMFVGEMCLALVSSINAYYFNLRTRSLNNLLFQVIMIPAPICLAMIMDNQKITSRRSRGLYGSAVVGVISIAAMGGLLGWIIKNDVDRHLDPPAIDWSEPAFAAGFILYLLFGIVYACFQIATQWTLAALTNDPSLCARYAGAFKGTVSLGMCVSFVIDSEGVSYRNQAIIQLLLYALGLACLLYVIAVYVKETNYFAEEDVIVPAAVEEKLGGGGHDGVSVEVVHAEPLKK</sequence>
<name>N1QIX2_SPHMS</name>
<feature type="transmembrane region" description="Helical" evidence="5">
    <location>
        <begin position="178"/>
        <end position="201"/>
    </location>
</feature>
<dbReference type="PANTHER" id="PTHR23294:SF59">
    <property type="entry name" value="UNC93-LIKE PROTEIN C922.05C"/>
    <property type="match status" value="1"/>
</dbReference>
<dbReference type="HOGENOM" id="CLU_030884_0_0_1"/>
<dbReference type="RefSeq" id="XP_016764338.1">
    <property type="nucleotide sequence ID" value="XM_016909353.1"/>
</dbReference>
<dbReference type="Pfam" id="PF05978">
    <property type="entry name" value="UNC-93"/>
    <property type="match status" value="1"/>
</dbReference>
<evidence type="ECO:0000256" key="2">
    <source>
        <dbReference type="ARBA" id="ARBA00022692"/>
    </source>
</evidence>
<feature type="transmembrane region" description="Helical" evidence="5">
    <location>
        <begin position="344"/>
        <end position="361"/>
    </location>
</feature>
<feature type="transmembrane region" description="Helical" evidence="5">
    <location>
        <begin position="412"/>
        <end position="433"/>
    </location>
</feature>
<dbReference type="EMBL" id="KB456260">
    <property type="protein sequence ID" value="EMF16217.1"/>
    <property type="molecule type" value="Genomic_DNA"/>
</dbReference>
<dbReference type="SUPFAM" id="SSF103473">
    <property type="entry name" value="MFS general substrate transporter"/>
    <property type="match status" value="1"/>
</dbReference>
<dbReference type="InterPro" id="IPR036259">
    <property type="entry name" value="MFS_trans_sf"/>
</dbReference>
<evidence type="ECO:0000256" key="4">
    <source>
        <dbReference type="ARBA" id="ARBA00023136"/>
    </source>
</evidence>
<keyword evidence="2 5" id="KW-0812">Transmembrane</keyword>
<reference evidence="6 7" key="1">
    <citation type="journal article" date="2012" name="PLoS Pathog.">
        <title>Diverse lifestyles and strategies of plant pathogenesis encoded in the genomes of eighteen Dothideomycetes fungi.</title>
        <authorList>
            <person name="Ohm R.A."/>
            <person name="Feau N."/>
            <person name="Henrissat B."/>
            <person name="Schoch C.L."/>
            <person name="Horwitz B.A."/>
            <person name="Barry K.W."/>
            <person name="Condon B.J."/>
            <person name="Copeland A.C."/>
            <person name="Dhillon B."/>
            <person name="Glaser F."/>
            <person name="Hesse C.N."/>
            <person name="Kosti I."/>
            <person name="LaButti K."/>
            <person name="Lindquist E.A."/>
            <person name="Lucas S."/>
            <person name="Salamov A.A."/>
            <person name="Bradshaw R.E."/>
            <person name="Ciuffetti L."/>
            <person name="Hamelin R.C."/>
            <person name="Kema G.H.J."/>
            <person name="Lawrence C."/>
            <person name="Scott J.A."/>
            <person name="Spatafora J.W."/>
            <person name="Turgeon B.G."/>
            <person name="de Wit P.J.G.M."/>
            <person name="Zhong S."/>
            <person name="Goodwin S.B."/>
            <person name="Grigoriev I.V."/>
        </authorList>
    </citation>
    <scope>NUCLEOTIDE SEQUENCE [LARGE SCALE GENOMIC DNA]</scope>
    <source>
        <strain evidence="6 7">SO2202</strain>
    </source>
</reference>
<evidence type="ECO:0000313" key="6">
    <source>
        <dbReference type="EMBL" id="EMF16217.1"/>
    </source>
</evidence>
<evidence type="ECO:0000256" key="3">
    <source>
        <dbReference type="ARBA" id="ARBA00022989"/>
    </source>
</evidence>
<accession>N1QIX2</accession>
<keyword evidence="3 5" id="KW-1133">Transmembrane helix</keyword>
<feature type="transmembrane region" description="Helical" evidence="5">
    <location>
        <begin position="55"/>
        <end position="75"/>
    </location>
</feature>
<evidence type="ECO:0000313" key="7">
    <source>
        <dbReference type="Proteomes" id="UP000016931"/>
    </source>
</evidence>
<dbReference type="Proteomes" id="UP000016931">
    <property type="component" value="Unassembled WGS sequence"/>
</dbReference>
<comment type="subcellular location">
    <subcellularLocation>
        <location evidence="1">Membrane</location>
        <topology evidence="1">Multi-pass membrane protein</topology>
    </subcellularLocation>
</comment>